<reference evidence="3" key="2">
    <citation type="submission" date="2019-10" db="EMBL/GenBank/DDBJ databases">
        <authorList>
            <consortium name="NCBI Genome Project"/>
        </authorList>
    </citation>
    <scope>NUCLEOTIDE SEQUENCE</scope>
    <source>
        <strain evidence="3">NI907</strain>
    </source>
</reference>
<sequence length="383" mass="41397">MCAAPQDSFVGRQSSVIFEVLPTSIQAIIPPLPSLRRTVSGKGMKATSFLSGALLVLQPQSTMQQDGPLGEQATADSVGLVLDEDMDSLTSESSSVADASDNHRGAVEARSTRTRAESTTMVGKRPTHRSSRSFPFLRLPGRSSSLSHAPEPANTTGIDYKFQRRGQEMLRAAEEETDLANPEQNVAFARRSYIDGVAYLLQGLPRDLDGDEMSILRGALPEPLRREMGIRRNQIQADSESVRSSTSSSPTRGSMAPGENFMLRMRSDGPSPIHRAVQTVITTMIFMTRVMISLGIAIIQELVRVGNEYQIPERVTRRTILVASSFASIGTSAASTIGSVSKASYNMVDDRVPCGLGSVLQWLTDECISGACAGVREGLRCQV</sequence>
<reference evidence="3" key="1">
    <citation type="journal article" date="2019" name="Mol. Biol. Evol.">
        <title>Blast fungal genomes show frequent chromosomal changes, gene gains and losses, and effector gene turnover.</title>
        <authorList>
            <person name="Gomez Luciano L.B."/>
            <person name="Jason Tsai I."/>
            <person name="Chuma I."/>
            <person name="Tosa Y."/>
            <person name="Chen Y.H."/>
            <person name="Li J.Y."/>
            <person name="Li M.Y."/>
            <person name="Jade Lu M.Y."/>
            <person name="Nakayashiki H."/>
            <person name="Li W.H."/>
        </authorList>
    </citation>
    <scope>NUCLEOTIDE SEQUENCE</scope>
    <source>
        <strain evidence="3">NI907</strain>
    </source>
</reference>
<evidence type="ECO:0000313" key="3">
    <source>
        <dbReference type="RefSeq" id="XP_030984578.1"/>
    </source>
</evidence>
<dbReference type="RefSeq" id="XP_030984578.1">
    <property type="nucleotide sequence ID" value="XM_031124052.1"/>
</dbReference>
<reference evidence="3" key="3">
    <citation type="submission" date="2025-08" db="UniProtKB">
        <authorList>
            <consortium name="RefSeq"/>
        </authorList>
    </citation>
    <scope>IDENTIFICATION</scope>
    <source>
        <strain evidence="3">NI907</strain>
    </source>
</reference>
<evidence type="ECO:0000256" key="1">
    <source>
        <dbReference type="SAM" id="MobiDB-lite"/>
    </source>
</evidence>
<feature type="region of interest" description="Disordered" evidence="1">
    <location>
        <begin position="87"/>
        <end position="157"/>
    </location>
</feature>
<keyword evidence="2" id="KW-1185">Reference proteome</keyword>
<organism evidence="2 3">
    <name type="scientific">Pyricularia grisea</name>
    <name type="common">Crabgrass-specific blast fungus</name>
    <name type="synonym">Magnaporthe grisea</name>
    <dbReference type="NCBI Taxonomy" id="148305"/>
    <lineage>
        <taxon>Eukaryota</taxon>
        <taxon>Fungi</taxon>
        <taxon>Dikarya</taxon>
        <taxon>Ascomycota</taxon>
        <taxon>Pezizomycotina</taxon>
        <taxon>Sordariomycetes</taxon>
        <taxon>Sordariomycetidae</taxon>
        <taxon>Magnaporthales</taxon>
        <taxon>Pyriculariaceae</taxon>
        <taxon>Pyricularia</taxon>
    </lineage>
</organism>
<feature type="compositionally biased region" description="Polar residues" evidence="1">
    <location>
        <begin position="142"/>
        <end position="157"/>
    </location>
</feature>
<feature type="compositionally biased region" description="Polar residues" evidence="1">
    <location>
        <begin position="88"/>
        <end position="97"/>
    </location>
</feature>
<dbReference type="GeneID" id="41958961"/>
<feature type="region of interest" description="Disordered" evidence="1">
    <location>
        <begin position="232"/>
        <end position="263"/>
    </location>
</feature>
<proteinExistence type="predicted"/>
<name>A0A6P8BBK2_PYRGI</name>
<dbReference type="AlphaFoldDB" id="A0A6P8BBK2"/>
<gene>
    <name evidence="3" type="ORF">PgNI_04000</name>
</gene>
<feature type="compositionally biased region" description="Low complexity" evidence="1">
    <location>
        <begin position="242"/>
        <end position="254"/>
    </location>
</feature>
<dbReference type="OrthoDB" id="5220781at2759"/>
<dbReference type="KEGG" id="pgri:PgNI_04000"/>
<evidence type="ECO:0000313" key="2">
    <source>
        <dbReference type="Proteomes" id="UP000515153"/>
    </source>
</evidence>
<protein>
    <submittedName>
        <fullName evidence="3">Uncharacterized protein</fullName>
    </submittedName>
</protein>
<feature type="compositionally biased region" description="Basic and acidic residues" evidence="1">
    <location>
        <begin position="100"/>
        <end position="116"/>
    </location>
</feature>
<dbReference type="Proteomes" id="UP000515153">
    <property type="component" value="Unplaced"/>
</dbReference>
<accession>A0A6P8BBK2</accession>